<dbReference type="STRING" id="1198029.A0A1U7LS80"/>
<protein>
    <submittedName>
        <fullName evidence="2">Putative ATP-dependent RNA helicase</fullName>
    </submittedName>
</protein>
<dbReference type="GO" id="GO:0000381">
    <property type="term" value="P:regulation of alternative mRNA splicing, via spliceosome"/>
    <property type="evidence" value="ECO:0007669"/>
    <property type="project" value="TreeGrafter"/>
</dbReference>
<reference evidence="2 3" key="1">
    <citation type="submission" date="2016-04" db="EMBL/GenBank/DDBJ databases">
        <title>Evolutionary innovation and constraint leading to complex multicellularity in the Ascomycota.</title>
        <authorList>
            <person name="Cisse O."/>
            <person name="Nguyen A."/>
            <person name="Hewitt D.A."/>
            <person name="Jedd G."/>
            <person name="Stajich J.E."/>
        </authorList>
    </citation>
    <scope>NUCLEOTIDE SEQUENCE [LARGE SCALE GENOMIC DNA]</scope>
    <source>
        <strain evidence="2 3">DAH-3</strain>
    </source>
</reference>
<dbReference type="GO" id="GO:0004386">
    <property type="term" value="F:helicase activity"/>
    <property type="evidence" value="ECO:0007669"/>
    <property type="project" value="UniProtKB-KW"/>
</dbReference>
<dbReference type="GO" id="GO:0000398">
    <property type="term" value="P:mRNA splicing, via spliceosome"/>
    <property type="evidence" value="ECO:0007669"/>
    <property type="project" value="TreeGrafter"/>
</dbReference>
<dbReference type="Pfam" id="PF04146">
    <property type="entry name" value="YTH"/>
    <property type="match status" value="1"/>
</dbReference>
<evidence type="ECO:0000313" key="2">
    <source>
        <dbReference type="EMBL" id="OLL25525.1"/>
    </source>
</evidence>
<dbReference type="AlphaFoldDB" id="A0A1U7LS80"/>
<dbReference type="PANTHER" id="PTHR12357:SF3">
    <property type="entry name" value="YTH DOMAIN-CONTAINING PROTEIN 1"/>
    <property type="match status" value="1"/>
</dbReference>
<gene>
    <name evidence="2" type="ORF">NEOLI_004028</name>
</gene>
<proteinExistence type="predicted"/>
<dbReference type="Proteomes" id="UP000186594">
    <property type="component" value="Unassembled WGS sequence"/>
</dbReference>
<dbReference type="EMBL" id="LXFE01000382">
    <property type="protein sequence ID" value="OLL25525.1"/>
    <property type="molecule type" value="Genomic_DNA"/>
</dbReference>
<sequence>MVSPFPTTQVQITEDTGKARKGRIIFDPSRGTEFWEVIEKESQKAGWFNIEWLSTNPLPFSMIRGIRNPWNMNREVKICRDGTEVEPSVGITLLEEFEKRGGSNGMWM</sequence>
<comment type="caution">
    <text evidence="2">The sequence shown here is derived from an EMBL/GenBank/DDBJ whole genome shotgun (WGS) entry which is preliminary data.</text>
</comment>
<name>A0A1U7LS80_NEOID</name>
<dbReference type="OrthoDB" id="306690at2759"/>
<dbReference type="PROSITE" id="PS50882">
    <property type="entry name" value="YTH"/>
    <property type="match status" value="1"/>
</dbReference>
<organism evidence="2 3">
    <name type="scientific">Neolecta irregularis (strain DAH-3)</name>
    <dbReference type="NCBI Taxonomy" id="1198029"/>
    <lineage>
        <taxon>Eukaryota</taxon>
        <taxon>Fungi</taxon>
        <taxon>Dikarya</taxon>
        <taxon>Ascomycota</taxon>
        <taxon>Taphrinomycotina</taxon>
        <taxon>Neolectales</taxon>
        <taxon>Neolectaceae</taxon>
        <taxon>Neolecta</taxon>
    </lineage>
</organism>
<accession>A0A1U7LS80</accession>
<keyword evidence="3" id="KW-1185">Reference proteome</keyword>
<dbReference type="InterPro" id="IPR045168">
    <property type="entry name" value="YTH_prot"/>
</dbReference>
<feature type="domain" description="YTH" evidence="1">
    <location>
        <begin position="1"/>
        <end position="97"/>
    </location>
</feature>
<dbReference type="GO" id="GO:1990247">
    <property type="term" value="F:N6-methyladenosine-containing RNA reader activity"/>
    <property type="evidence" value="ECO:0007669"/>
    <property type="project" value="TreeGrafter"/>
</dbReference>
<dbReference type="CDD" id="cd21134">
    <property type="entry name" value="YTH"/>
    <property type="match status" value="1"/>
</dbReference>
<dbReference type="InterPro" id="IPR007275">
    <property type="entry name" value="YTH_domain"/>
</dbReference>
<dbReference type="GO" id="GO:0005654">
    <property type="term" value="C:nucleoplasm"/>
    <property type="evidence" value="ECO:0007669"/>
    <property type="project" value="TreeGrafter"/>
</dbReference>
<evidence type="ECO:0000259" key="1">
    <source>
        <dbReference type="PROSITE" id="PS50882"/>
    </source>
</evidence>
<keyword evidence="2" id="KW-0067">ATP-binding</keyword>
<keyword evidence="2" id="KW-0547">Nucleotide-binding</keyword>
<dbReference type="PANTHER" id="PTHR12357">
    <property type="entry name" value="YTH YT521-B HOMOLOGY DOMAIN-CONTAINING"/>
    <property type="match status" value="1"/>
</dbReference>
<dbReference type="GO" id="GO:0003729">
    <property type="term" value="F:mRNA binding"/>
    <property type="evidence" value="ECO:0007669"/>
    <property type="project" value="TreeGrafter"/>
</dbReference>
<keyword evidence="2" id="KW-0378">Hydrolase</keyword>
<evidence type="ECO:0000313" key="3">
    <source>
        <dbReference type="Proteomes" id="UP000186594"/>
    </source>
</evidence>
<dbReference type="Gene3D" id="3.10.590.10">
    <property type="entry name" value="ph1033 like domains"/>
    <property type="match status" value="1"/>
</dbReference>
<keyword evidence="2" id="KW-0347">Helicase</keyword>